<evidence type="ECO:0000259" key="4">
    <source>
        <dbReference type="PROSITE" id="PS50995"/>
    </source>
</evidence>
<dbReference type="InterPro" id="IPR036390">
    <property type="entry name" value="WH_DNA-bd_sf"/>
</dbReference>
<reference evidence="5 6" key="1">
    <citation type="submission" date="2022-03" db="EMBL/GenBank/DDBJ databases">
        <title>Draft genome sequence of Furfurilactobacillus curtus JCM 31185.</title>
        <authorList>
            <person name="Suzuki S."/>
            <person name="Endo A."/>
            <person name="Kajikawa A."/>
        </authorList>
    </citation>
    <scope>NUCLEOTIDE SEQUENCE [LARGE SCALE GENOMIC DNA]</scope>
    <source>
        <strain evidence="5 6">JCM 31185</strain>
    </source>
</reference>
<dbReference type="SUPFAM" id="SSF46785">
    <property type="entry name" value="Winged helix' DNA-binding domain"/>
    <property type="match status" value="1"/>
</dbReference>
<protein>
    <recommendedName>
        <fullName evidence="4">HTH marR-type domain-containing protein</fullName>
    </recommendedName>
</protein>
<keyword evidence="6" id="KW-1185">Reference proteome</keyword>
<keyword evidence="1" id="KW-0805">Transcription regulation</keyword>
<dbReference type="EMBL" id="BQXO01000007">
    <property type="protein sequence ID" value="GKT06593.1"/>
    <property type="molecule type" value="Genomic_DNA"/>
</dbReference>
<dbReference type="PROSITE" id="PS01117">
    <property type="entry name" value="HTH_MARR_1"/>
    <property type="match status" value="1"/>
</dbReference>
<evidence type="ECO:0000313" key="6">
    <source>
        <dbReference type="Proteomes" id="UP001628078"/>
    </source>
</evidence>
<keyword evidence="2" id="KW-0238">DNA-binding</keyword>
<dbReference type="PANTHER" id="PTHR42756:SF1">
    <property type="entry name" value="TRANSCRIPTIONAL REPRESSOR OF EMRAB OPERON"/>
    <property type="match status" value="1"/>
</dbReference>
<comment type="caution">
    <text evidence="5">The sequence shown here is derived from an EMBL/GenBank/DDBJ whole genome shotgun (WGS) entry which is preliminary data.</text>
</comment>
<dbReference type="Proteomes" id="UP001628078">
    <property type="component" value="Unassembled WGS sequence"/>
</dbReference>
<proteinExistence type="predicted"/>
<dbReference type="InterPro" id="IPR023187">
    <property type="entry name" value="Tscrpt_reg_MarR-type_CS"/>
</dbReference>
<name>A0ABQ5JVJ8_9LACO</name>
<dbReference type="PANTHER" id="PTHR42756">
    <property type="entry name" value="TRANSCRIPTIONAL REGULATOR, MARR"/>
    <property type="match status" value="1"/>
</dbReference>
<evidence type="ECO:0000256" key="3">
    <source>
        <dbReference type="ARBA" id="ARBA00023163"/>
    </source>
</evidence>
<evidence type="ECO:0000256" key="1">
    <source>
        <dbReference type="ARBA" id="ARBA00023015"/>
    </source>
</evidence>
<gene>
    <name evidence="5" type="ORF">JCM31185_18800</name>
</gene>
<dbReference type="InterPro" id="IPR000835">
    <property type="entry name" value="HTH_MarR-typ"/>
</dbReference>
<accession>A0ABQ5JVJ8</accession>
<dbReference type="InterPro" id="IPR036388">
    <property type="entry name" value="WH-like_DNA-bd_sf"/>
</dbReference>
<evidence type="ECO:0000256" key="2">
    <source>
        <dbReference type="ARBA" id="ARBA00023125"/>
    </source>
</evidence>
<dbReference type="Gene3D" id="1.10.10.10">
    <property type="entry name" value="Winged helix-like DNA-binding domain superfamily/Winged helix DNA-binding domain"/>
    <property type="match status" value="1"/>
</dbReference>
<keyword evidence="3" id="KW-0804">Transcription</keyword>
<dbReference type="SMART" id="SM00347">
    <property type="entry name" value="HTH_MARR"/>
    <property type="match status" value="1"/>
</dbReference>
<dbReference type="PROSITE" id="PS50995">
    <property type="entry name" value="HTH_MARR_2"/>
    <property type="match status" value="1"/>
</dbReference>
<dbReference type="Pfam" id="PF12802">
    <property type="entry name" value="MarR_2"/>
    <property type="match status" value="1"/>
</dbReference>
<organism evidence="5 6">
    <name type="scientific">Furfurilactobacillus curtus</name>
    <dbReference type="NCBI Taxonomy" id="1746200"/>
    <lineage>
        <taxon>Bacteria</taxon>
        <taxon>Bacillati</taxon>
        <taxon>Bacillota</taxon>
        <taxon>Bacilli</taxon>
        <taxon>Lactobacillales</taxon>
        <taxon>Lactobacillaceae</taxon>
        <taxon>Furfurilactobacillus</taxon>
    </lineage>
</organism>
<feature type="domain" description="HTH marR-type" evidence="4">
    <location>
        <begin position="3"/>
        <end position="139"/>
    </location>
</feature>
<evidence type="ECO:0000313" key="5">
    <source>
        <dbReference type="EMBL" id="GKT06593.1"/>
    </source>
</evidence>
<sequence>MENDDLISDYENVYFYVGQFLSQYISQPDRPHGLSYGHFLVLKGIAADENCLMTNLATRLETSQSTVVSELKRLLKLGLVRQVENLADRRQKFLQLTDEGVTVLAELEAEHAHLFDHMVEQVGYEEAKQFIQTIKKARTVLAVS</sequence>
<dbReference type="RefSeq" id="WP_407884869.1">
    <property type="nucleotide sequence ID" value="NZ_BQXO01000007.1"/>
</dbReference>